<dbReference type="PANTHER" id="PTHR43575:SF1">
    <property type="entry name" value="PROTEIN ABCI7, CHLOROPLASTIC"/>
    <property type="match status" value="1"/>
</dbReference>
<comment type="caution">
    <text evidence="3">The sequence shown here is derived from an EMBL/GenBank/DDBJ whole genome shotgun (WGS) entry which is preliminary data.</text>
</comment>
<dbReference type="RefSeq" id="WP_102189730.1">
    <property type="nucleotide sequence ID" value="NZ_PNGT01000003.1"/>
</dbReference>
<dbReference type="Pfam" id="PF01458">
    <property type="entry name" value="SUFBD_core"/>
    <property type="match status" value="1"/>
</dbReference>
<dbReference type="SUPFAM" id="SSF101960">
    <property type="entry name" value="Stabilizer of iron transporter SufD"/>
    <property type="match status" value="1"/>
</dbReference>
<dbReference type="InterPro" id="IPR055346">
    <property type="entry name" value="Fe-S_cluster_assembly_SufBD"/>
</dbReference>
<evidence type="ECO:0000313" key="4">
    <source>
        <dbReference type="Proteomes" id="UP000235670"/>
    </source>
</evidence>
<dbReference type="AlphaFoldDB" id="A0A2N6SFI2"/>
<dbReference type="PANTHER" id="PTHR43575">
    <property type="entry name" value="PROTEIN ABCI7, CHLOROPLASTIC"/>
    <property type="match status" value="1"/>
</dbReference>
<name>A0A2N6SFI2_9BACL</name>
<dbReference type="GO" id="GO:0016226">
    <property type="term" value="P:iron-sulfur cluster assembly"/>
    <property type="evidence" value="ECO:0007669"/>
    <property type="project" value="InterPro"/>
</dbReference>
<sequence length="431" mass="48735">MENNKLKLSIKTLQNIFSDTNEPEWYLNTRKLALYKSYTLPFPKLESMNLENWNLFNVDFSKLRIEENTTNNEDVLEKYNVNRDDFVVIQKNNTLVYVNIPEKYNNKVKIKNIFSAMNDDHIKDSFMSVVDYAESKVTSVHYTLLNAGLYVDVVDNSEIDEPLQYIVISDGEQSLFNHVTLQVGKNAKFNFIENYINNIDKDSEPFNIVTEVVAHDGAKINYSSITNQPGAKRGTILRRGLTYRDALINWNVAAMDEANVYHDNTTHILGDGSEANLKIVTLGVKEQKTYFNSEVVNQGLNSKGDILQHGVLLDRSHIVFNGVGFIVKGATGSNAYQSSRMLTLSSDAKADANPMLLIDENDVMAGHGASLGRIDEEQLYYLQSRGLTRKESSRLLVHGFLSPVITELTVDKIKDLVTILIDEKINNNESE</sequence>
<feature type="domain" description="SUF system FeS cluster assembly SufBD core" evidence="2">
    <location>
        <begin position="168"/>
        <end position="400"/>
    </location>
</feature>
<evidence type="ECO:0000256" key="1">
    <source>
        <dbReference type="ARBA" id="ARBA00043967"/>
    </source>
</evidence>
<evidence type="ECO:0000313" key="3">
    <source>
        <dbReference type="EMBL" id="PMC52663.1"/>
    </source>
</evidence>
<gene>
    <name evidence="3" type="primary">sufD</name>
    <name evidence="3" type="ORF">CJ218_04275</name>
</gene>
<protein>
    <submittedName>
        <fullName evidence="3">Fe-S cluster assembly protein SufD</fullName>
    </submittedName>
</protein>
<comment type="similarity">
    <text evidence="1">Belongs to the iron-sulfur cluster assembly SufBD family.</text>
</comment>
<dbReference type="InterPro" id="IPR037284">
    <property type="entry name" value="SUF_FeS_clus_asmbl_SufBD_sf"/>
</dbReference>
<dbReference type="InterPro" id="IPR011542">
    <property type="entry name" value="SUF_FeS_clus_asmbl_SufD"/>
</dbReference>
<dbReference type="NCBIfam" id="TIGR01981">
    <property type="entry name" value="sufD"/>
    <property type="match status" value="1"/>
</dbReference>
<reference evidence="3 4" key="1">
    <citation type="submission" date="2017-09" db="EMBL/GenBank/DDBJ databases">
        <title>Bacterial strain isolated from the female urinary microbiota.</title>
        <authorList>
            <person name="Thomas-White K."/>
            <person name="Kumar N."/>
            <person name="Forster S."/>
            <person name="Putonti C."/>
            <person name="Lawley T."/>
            <person name="Wolfe A.J."/>
        </authorList>
    </citation>
    <scope>NUCLEOTIDE SEQUENCE [LARGE SCALE GENOMIC DNA]</scope>
    <source>
        <strain evidence="3 4">UMB0186</strain>
    </source>
</reference>
<proteinExistence type="inferred from homology"/>
<organism evidence="3 4">
    <name type="scientific">Gemella sanguinis</name>
    <dbReference type="NCBI Taxonomy" id="84135"/>
    <lineage>
        <taxon>Bacteria</taxon>
        <taxon>Bacillati</taxon>
        <taxon>Bacillota</taxon>
        <taxon>Bacilli</taxon>
        <taxon>Bacillales</taxon>
        <taxon>Gemellaceae</taxon>
        <taxon>Gemella</taxon>
    </lineage>
</organism>
<dbReference type="OrthoDB" id="9803529at2"/>
<dbReference type="STRING" id="84135.GCA_001052115_00333"/>
<accession>A0A2N6SFI2</accession>
<dbReference type="Proteomes" id="UP000235670">
    <property type="component" value="Unassembled WGS sequence"/>
</dbReference>
<evidence type="ECO:0000259" key="2">
    <source>
        <dbReference type="Pfam" id="PF01458"/>
    </source>
</evidence>
<dbReference type="InterPro" id="IPR000825">
    <property type="entry name" value="SUF_FeS_clus_asmbl_SufBD_core"/>
</dbReference>
<dbReference type="EMBL" id="PNGT01000003">
    <property type="protein sequence ID" value="PMC52663.1"/>
    <property type="molecule type" value="Genomic_DNA"/>
</dbReference>